<evidence type="ECO:0000313" key="1">
    <source>
        <dbReference type="EMBL" id="KAI4333294.1"/>
    </source>
</evidence>
<sequence>MNALLVFVILLFCRAETKAPLPSTGFSIDLIHRDLSPLSPFYNSSMTPSERVRKAAQRSISRFDENKAQTDIMHNLNKGDYLMKFFIGSPPVETLAVADTGSDLIWVPCLPCGNCNQQTAFDPAKSSTFKVENCDSQACNSLQIHSCGNSNQCRYRYSYGDKTYTIGDLATESINFGSTNGQAASFPESVFGCGYDNHQFGRSESPTTGLVGLGRGALSLVSQLSDQLGHKFSYCLSPSSSSKLKFGSEATISGNGVVSTPIFSEKDPSFYYLNLEGISVGQKTIQTGKTDGNIVIDSGTTLTILETSFYNNLRAAVVEAIGVQEVQNPPQEFDLCYTSGSVQQFPSFVFHFTSADIKLQTENMFTGVGNLLCFSAVPSDGLSLFGNIAQINFHVKYDNEENKVSFAPADCTKQ</sequence>
<accession>A0ACB9NBX2</accession>
<gene>
    <name evidence="1" type="ORF">L6164_018124</name>
</gene>
<dbReference type="EMBL" id="CM039432">
    <property type="protein sequence ID" value="KAI4333294.1"/>
    <property type="molecule type" value="Genomic_DNA"/>
</dbReference>
<evidence type="ECO:0000313" key="2">
    <source>
        <dbReference type="Proteomes" id="UP000828941"/>
    </source>
</evidence>
<name>A0ACB9NBX2_BAUVA</name>
<organism evidence="1 2">
    <name type="scientific">Bauhinia variegata</name>
    <name type="common">Purple orchid tree</name>
    <name type="synonym">Phanera variegata</name>
    <dbReference type="NCBI Taxonomy" id="167791"/>
    <lineage>
        <taxon>Eukaryota</taxon>
        <taxon>Viridiplantae</taxon>
        <taxon>Streptophyta</taxon>
        <taxon>Embryophyta</taxon>
        <taxon>Tracheophyta</taxon>
        <taxon>Spermatophyta</taxon>
        <taxon>Magnoliopsida</taxon>
        <taxon>eudicotyledons</taxon>
        <taxon>Gunneridae</taxon>
        <taxon>Pentapetalae</taxon>
        <taxon>rosids</taxon>
        <taxon>fabids</taxon>
        <taxon>Fabales</taxon>
        <taxon>Fabaceae</taxon>
        <taxon>Cercidoideae</taxon>
        <taxon>Cercideae</taxon>
        <taxon>Bauhiniinae</taxon>
        <taxon>Bauhinia</taxon>
    </lineage>
</organism>
<protein>
    <submittedName>
        <fullName evidence="1">Uncharacterized protein</fullName>
    </submittedName>
</protein>
<dbReference type="Proteomes" id="UP000828941">
    <property type="component" value="Chromosome 7"/>
</dbReference>
<keyword evidence="2" id="KW-1185">Reference proteome</keyword>
<comment type="caution">
    <text evidence="1">The sequence shown here is derived from an EMBL/GenBank/DDBJ whole genome shotgun (WGS) entry which is preliminary data.</text>
</comment>
<reference evidence="1 2" key="1">
    <citation type="journal article" date="2022" name="DNA Res.">
        <title>Chromosomal-level genome assembly of the orchid tree Bauhinia variegata (Leguminosae; Cercidoideae) supports the allotetraploid origin hypothesis of Bauhinia.</title>
        <authorList>
            <person name="Zhong Y."/>
            <person name="Chen Y."/>
            <person name="Zheng D."/>
            <person name="Pang J."/>
            <person name="Liu Y."/>
            <person name="Luo S."/>
            <person name="Meng S."/>
            <person name="Qian L."/>
            <person name="Wei D."/>
            <person name="Dai S."/>
            <person name="Zhou R."/>
        </authorList>
    </citation>
    <scope>NUCLEOTIDE SEQUENCE [LARGE SCALE GENOMIC DNA]</scope>
    <source>
        <strain evidence="1">BV-YZ2020</strain>
    </source>
</reference>
<proteinExistence type="predicted"/>